<accession>A0A382IYC9</accession>
<evidence type="ECO:0000256" key="1">
    <source>
        <dbReference type="ARBA" id="ARBA00006525"/>
    </source>
</evidence>
<gene>
    <name evidence="3" type="ORF">METZ01_LOCUS257412</name>
</gene>
<dbReference type="GO" id="GO:0009294">
    <property type="term" value="P:DNA-mediated transformation"/>
    <property type="evidence" value="ECO:0007669"/>
    <property type="project" value="InterPro"/>
</dbReference>
<evidence type="ECO:0000313" key="3">
    <source>
        <dbReference type="EMBL" id="SVC04558.1"/>
    </source>
</evidence>
<protein>
    <recommendedName>
        <fullName evidence="2">Smf/DprA SLOG domain-containing protein</fullName>
    </recommendedName>
</protein>
<name>A0A382IYC9_9ZZZZ</name>
<dbReference type="SUPFAM" id="SSF102405">
    <property type="entry name" value="MCP/YpsA-like"/>
    <property type="match status" value="1"/>
</dbReference>
<feature type="domain" description="Smf/DprA SLOG" evidence="2">
    <location>
        <begin position="17"/>
        <end position="165"/>
    </location>
</feature>
<sequence length="166" mass="17475">VALAFELDRYEESGIRTLTPHDKGYPTRLRERLGNRAPAVLHVAGDPALLAGPSVGIVGSREVSDDGAEVAVSIARRTVQGGRSVLSGAAWGVDHLAMNEAWDSGGRMVGVLAGSLTRVLRQTDVRSGIMNGSTAMVTPYDPEAQFSVGNAMGRNKIVYALSSLTV</sequence>
<dbReference type="PANTHER" id="PTHR43022">
    <property type="entry name" value="PROTEIN SMF"/>
    <property type="match status" value="1"/>
</dbReference>
<feature type="non-terminal residue" evidence="3">
    <location>
        <position position="1"/>
    </location>
</feature>
<reference evidence="3" key="1">
    <citation type="submission" date="2018-05" db="EMBL/GenBank/DDBJ databases">
        <authorList>
            <person name="Lanie J.A."/>
            <person name="Ng W.-L."/>
            <person name="Kazmierczak K.M."/>
            <person name="Andrzejewski T.M."/>
            <person name="Davidsen T.M."/>
            <person name="Wayne K.J."/>
            <person name="Tettelin H."/>
            <person name="Glass J.I."/>
            <person name="Rusch D."/>
            <person name="Podicherti R."/>
            <person name="Tsui H.-C.T."/>
            <person name="Winkler M.E."/>
        </authorList>
    </citation>
    <scope>NUCLEOTIDE SEQUENCE</scope>
</reference>
<dbReference type="InterPro" id="IPR057666">
    <property type="entry name" value="DrpA_SLOG"/>
</dbReference>
<dbReference type="EMBL" id="UINC01070419">
    <property type="protein sequence ID" value="SVC04558.1"/>
    <property type="molecule type" value="Genomic_DNA"/>
</dbReference>
<comment type="similarity">
    <text evidence="1">Belongs to the DprA/Smf family.</text>
</comment>
<feature type="non-terminal residue" evidence="3">
    <location>
        <position position="166"/>
    </location>
</feature>
<dbReference type="Gene3D" id="3.40.50.450">
    <property type="match status" value="1"/>
</dbReference>
<proteinExistence type="inferred from homology"/>
<dbReference type="InterPro" id="IPR003488">
    <property type="entry name" value="DprA"/>
</dbReference>
<dbReference type="PANTHER" id="PTHR43022:SF1">
    <property type="entry name" value="PROTEIN SMF"/>
    <property type="match status" value="1"/>
</dbReference>
<dbReference type="AlphaFoldDB" id="A0A382IYC9"/>
<dbReference type="Pfam" id="PF02481">
    <property type="entry name" value="DNA_processg_A"/>
    <property type="match status" value="1"/>
</dbReference>
<organism evidence="3">
    <name type="scientific">marine metagenome</name>
    <dbReference type="NCBI Taxonomy" id="408172"/>
    <lineage>
        <taxon>unclassified sequences</taxon>
        <taxon>metagenomes</taxon>
        <taxon>ecological metagenomes</taxon>
    </lineage>
</organism>
<evidence type="ECO:0000259" key="2">
    <source>
        <dbReference type="Pfam" id="PF02481"/>
    </source>
</evidence>